<evidence type="ECO:0008006" key="4">
    <source>
        <dbReference type="Google" id="ProtNLM"/>
    </source>
</evidence>
<keyword evidence="1" id="KW-0812">Transmembrane</keyword>
<comment type="caution">
    <text evidence="2">The sequence shown here is derived from an EMBL/GenBank/DDBJ whole genome shotgun (WGS) entry which is preliminary data.</text>
</comment>
<feature type="transmembrane region" description="Helical" evidence="1">
    <location>
        <begin position="116"/>
        <end position="137"/>
    </location>
</feature>
<dbReference type="AlphaFoldDB" id="A0A813TIU5"/>
<gene>
    <name evidence="2" type="ORF">XAT740_LOCUS3581</name>
</gene>
<dbReference type="Proteomes" id="UP000663828">
    <property type="component" value="Unassembled WGS sequence"/>
</dbReference>
<reference evidence="2" key="1">
    <citation type="submission" date="2021-02" db="EMBL/GenBank/DDBJ databases">
        <authorList>
            <person name="Nowell W R."/>
        </authorList>
    </citation>
    <scope>NUCLEOTIDE SEQUENCE</scope>
</reference>
<feature type="transmembrane region" description="Helical" evidence="1">
    <location>
        <begin position="62"/>
        <end position="84"/>
    </location>
</feature>
<feature type="transmembrane region" description="Helical" evidence="1">
    <location>
        <begin position="217"/>
        <end position="240"/>
    </location>
</feature>
<organism evidence="2 3">
    <name type="scientific">Adineta ricciae</name>
    <name type="common">Rotifer</name>
    <dbReference type="NCBI Taxonomy" id="249248"/>
    <lineage>
        <taxon>Eukaryota</taxon>
        <taxon>Metazoa</taxon>
        <taxon>Spiralia</taxon>
        <taxon>Gnathifera</taxon>
        <taxon>Rotifera</taxon>
        <taxon>Eurotatoria</taxon>
        <taxon>Bdelloidea</taxon>
        <taxon>Adinetida</taxon>
        <taxon>Adinetidae</taxon>
        <taxon>Adineta</taxon>
    </lineage>
</organism>
<feature type="transmembrane region" description="Helical" evidence="1">
    <location>
        <begin position="91"/>
        <end position="110"/>
    </location>
</feature>
<protein>
    <recommendedName>
        <fullName evidence="4">HTTM domain-containing protein</fullName>
    </recommendedName>
</protein>
<feature type="transmembrane region" description="Helical" evidence="1">
    <location>
        <begin position="21"/>
        <end position="42"/>
    </location>
</feature>
<feature type="transmembrane region" description="Helical" evidence="1">
    <location>
        <begin position="247"/>
        <end position="277"/>
    </location>
</feature>
<keyword evidence="3" id="KW-1185">Reference proteome</keyword>
<sequence length="296" mass="34126">MTTSIASTTCTRWYTLRQLQIFQFCFGAYLTIHFAQLVPYATELFGRTGMIADPQWSPTYNYFPSILIWIDHSTTLLSVFLFSLSLLSIVFALRLFAPRCIALLLWYGWACLFNRNVLISNPGIPYIGLLLLAFSLIKIKKRQKDDKDDEQLELSTQVFPWLYWGAWTLYALGYTISGLHKLQSPSWIDGSALHHVLRSPLSRDNALCHFLLNTNPLILQVSTWASLFAEITFLPLGLFYHTRKAYWLAFLALHLGVLMVVNFTDLTFGILAMHFFLFDPRWFFSINISSAHTKLE</sequence>
<feature type="transmembrane region" description="Helical" evidence="1">
    <location>
        <begin position="158"/>
        <end position="177"/>
    </location>
</feature>
<dbReference type="EMBL" id="CAJNOR010000138">
    <property type="protein sequence ID" value="CAF0813365.1"/>
    <property type="molecule type" value="Genomic_DNA"/>
</dbReference>
<keyword evidence="1" id="KW-0472">Membrane</keyword>
<accession>A0A813TIU5</accession>
<keyword evidence="1" id="KW-1133">Transmembrane helix</keyword>
<name>A0A813TIU5_ADIRI</name>
<proteinExistence type="predicted"/>
<evidence type="ECO:0000313" key="2">
    <source>
        <dbReference type="EMBL" id="CAF0813365.1"/>
    </source>
</evidence>
<evidence type="ECO:0000313" key="3">
    <source>
        <dbReference type="Proteomes" id="UP000663828"/>
    </source>
</evidence>
<evidence type="ECO:0000256" key="1">
    <source>
        <dbReference type="SAM" id="Phobius"/>
    </source>
</evidence>